<dbReference type="Proteomes" id="UP000838412">
    <property type="component" value="Chromosome 12"/>
</dbReference>
<proteinExistence type="predicted"/>
<keyword evidence="1" id="KW-0732">Signal</keyword>
<keyword evidence="3" id="KW-1185">Reference proteome</keyword>
<name>A0A8J9YV38_BRALA</name>
<dbReference type="PANTHER" id="PTHR37916:SF1">
    <property type="entry name" value="COPPER ACQUISITION FACTOR BIM1-LIKE DOMAIN-CONTAINING PROTEIN"/>
    <property type="match status" value="1"/>
</dbReference>
<evidence type="ECO:0000256" key="1">
    <source>
        <dbReference type="SAM" id="SignalP"/>
    </source>
</evidence>
<protein>
    <submittedName>
        <fullName evidence="2">Hypp6524 protein</fullName>
    </submittedName>
</protein>
<feature type="signal peptide" evidence="1">
    <location>
        <begin position="1"/>
        <end position="16"/>
    </location>
</feature>
<evidence type="ECO:0000313" key="3">
    <source>
        <dbReference type="Proteomes" id="UP000838412"/>
    </source>
</evidence>
<dbReference type="OrthoDB" id="10022075at2759"/>
<reference evidence="2" key="1">
    <citation type="submission" date="2022-01" db="EMBL/GenBank/DDBJ databases">
        <authorList>
            <person name="Braso-Vives M."/>
        </authorList>
    </citation>
    <scope>NUCLEOTIDE SEQUENCE</scope>
</reference>
<feature type="chain" id="PRO_5035419725" evidence="1">
    <location>
        <begin position="17"/>
        <end position="163"/>
    </location>
</feature>
<dbReference type="PANTHER" id="PTHR37916">
    <property type="entry name" value="CHITIN-BINDING TYPE-4 DOMAIN-CONTAINING PROTEIN"/>
    <property type="match status" value="1"/>
</dbReference>
<dbReference type="EMBL" id="OV696697">
    <property type="protein sequence ID" value="CAH1242271.1"/>
    <property type="molecule type" value="Genomic_DNA"/>
</dbReference>
<accession>A0A8J9YV38</accession>
<organism evidence="2 3">
    <name type="scientific">Branchiostoma lanceolatum</name>
    <name type="common">Common lancelet</name>
    <name type="synonym">Amphioxus lanceolatum</name>
    <dbReference type="NCBI Taxonomy" id="7740"/>
    <lineage>
        <taxon>Eukaryota</taxon>
        <taxon>Metazoa</taxon>
        <taxon>Chordata</taxon>
        <taxon>Cephalochordata</taxon>
        <taxon>Leptocardii</taxon>
        <taxon>Amphioxiformes</taxon>
        <taxon>Branchiostomatidae</taxon>
        <taxon>Branchiostoma</taxon>
    </lineage>
</organism>
<evidence type="ECO:0000313" key="2">
    <source>
        <dbReference type="EMBL" id="CAH1242271.1"/>
    </source>
</evidence>
<gene>
    <name evidence="2" type="primary">Hypp6524</name>
    <name evidence="2" type="ORF">BLAG_LOCUS5576</name>
</gene>
<sequence length="163" mass="17521">MKTIAVFLLFLAGTWAHMCMISPPQRGSMTGINKPADCFVAACPDCGLVTGPCGLRPEPNKTTLALLAGSQYTVTIQKNLDHYDSASPGEFTISFRAGMTGDFTLLQKIPDIGEPSLTLYSVNITIPKPVGSDKGTLQAVYVTRNPQAPPMFYQCTDFIIGVD</sequence>
<dbReference type="AlphaFoldDB" id="A0A8J9YV38"/>